<dbReference type="KEGG" id="vna:PN96_08765"/>
<dbReference type="AlphaFoldDB" id="A0AAN1CV30"/>
<keyword evidence="3" id="KW-1185">Reference proteome</keyword>
<organism evidence="2 3">
    <name type="scientific">Vibrio natriegens NBRC 15636 = ATCC 14048 = DSM 759</name>
    <dbReference type="NCBI Taxonomy" id="1219067"/>
    <lineage>
        <taxon>Bacteria</taxon>
        <taxon>Pseudomonadati</taxon>
        <taxon>Pseudomonadota</taxon>
        <taxon>Gammaproteobacteria</taxon>
        <taxon>Vibrionales</taxon>
        <taxon>Vibrionaceae</taxon>
        <taxon>Vibrio</taxon>
    </lineage>
</organism>
<reference evidence="2 3" key="1">
    <citation type="submission" date="2016-07" db="EMBL/GenBank/DDBJ databases">
        <title>Developing Vibrio natriegens as a novel, fast-growing host for biotechnology.</title>
        <authorList>
            <person name="Weinstock M.T."/>
            <person name="Hesek E.D."/>
            <person name="Wilson C.M."/>
            <person name="Gibson D.G."/>
        </authorList>
    </citation>
    <scope>NUCLEOTIDE SEQUENCE [LARGE SCALE GENOMIC DNA]</scope>
    <source>
        <strain evidence="2 3">ATCC 14048</strain>
    </source>
</reference>
<accession>A0AAN1CV30</accession>
<dbReference type="EMBL" id="CP016345">
    <property type="protein sequence ID" value="ANQ12064.1"/>
    <property type="molecule type" value="Genomic_DNA"/>
</dbReference>
<name>A0AAN1CV30_VIBNA</name>
<proteinExistence type="predicted"/>
<evidence type="ECO:0000313" key="3">
    <source>
        <dbReference type="Proteomes" id="UP000092741"/>
    </source>
</evidence>
<feature type="compositionally biased region" description="Polar residues" evidence="1">
    <location>
        <begin position="15"/>
        <end position="27"/>
    </location>
</feature>
<feature type="region of interest" description="Disordered" evidence="1">
    <location>
        <begin position="15"/>
        <end position="80"/>
    </location>
</feature>
<sequence length="80" mass="8348">MNTKKSSKQVASLAATTLQDPSASETAKTLAGSVLAQSSTNKQTGADLEEKASKVLKSSKYSEDTKTLAGSVLSQSNKKR</sequence>
<dbReference type="Proteomes" id="UP000092741">
    <property type="component" value="Chromosome 1"/>
</dbReference>
<dbReference type="GeneID" id="70912887"/>
<protein>
    <submittedName>
        <fullName evidence="2">Uncharacterized protein</fullName>
    </submittedName>
</protein>
<evidence type="ECO:0000313" key="2">
    <source>
        <dbReference type="EMBL" id="ANQ12064.1"/>
    </source>
</evidence>
<evidence type="ECO:0000256" key="1">
    <source>
        <dbReference type="SAM" id="MobiDB-lite"/>
    </source>
</evidence>
<gene>
    <name evidence="2" type="ORF">BA890_04585</name>
</gene>
<feature type="compositionally biased region" description="Polar residues" evidence="1">
    <location>
        <begin position="35"/>
        <end position="44"/>
    </location>
</feature>
<dbReference type="RefSeq" id="WP_020332809.1">
    <property type="nucleotide sequence ID" value="NZ_ATFJ01000001.1"/>
</dbReference>